<sequence>MRVRRHPYYILSPATPLGPSQPSPYLNLATVGLTPTPWHQTSRETPIEVHSPEGSFNVADFPSFAIVPVVIRLLDPPLHEFLSKGDIEQIVRELTIHNSMTEDEIYSRIKQLFDVNFMLGFQGCSLKVI</sequence>
<dbReference type="SUPFAM" id="SSF51621">
    <property type="entry name" value="Phosphoenolpyruvate/pyruvate domain"/>
    <property type="match status" value="1"/>
</dbReference>
<dbReference type="Gene3D" id="3.20.20.60">
    <property type="entry name" value="Phosphoenolpyruvate-binding domains"/>
    <property type="match status" value="1"/>
</dbReference>
<protein>
    <submittedName>
        <fullName evidence="1">Pyruvate phosphate dikinase chloroplastic</fullName>
    </submittedName>
</protein>
<dbReference type="PANTHER" id="PTHR22931">
    <property type="entry name" value="PHOSPHOENOLPYRUVATE DIKINASE-RELATED"/>
    <property type="match status" value="1"/>
</dbReference>
<keyword evidence="1" id="KW-0808">Transferase</keyword>
<keyword evidence="1" id="KW-0418">Kinase</keyword>
<dbReference type="AlphaFoldDB" id="A0A830CI80"/>
<dbReference type="InterPro" id="IPR015813">
    <property type="entry name" value="Pyrv/PenolPyrv_kinase-like_dom"/>
</dbReference>
<dbReference type="InterPro" id="IPR040442">
    <property type="entry name" value="Pyrv_kinase-like_dom_sf"/>
</dbReference>
<dbReference type="OrthoDB" id="1691278at2759"/>
<keyword evidence="2" id="KW-1185">Reference proteome</keyword>
<dbReference type="Proteomes" id="UP000653305">
    <property type="component" value="Unassembled WGS sequence"/>
</dbReference>
<dbReference type="InterPro" id="IPR010121">
    <property type="entry name" value="Pyruvate_phosphate_dikinase"/>
</dbReference>
<evidence type="ECO:0000313" key="2">
    <source>
        <dbReference type="Proteomes" id="UP000653305"/>
    </source>
</evidence>
<evidence type="ECO:0000313" key="1">
    <source>
        <dbReference type="EMBL" id="GFP95563.1"/>
    </source>
</evidence>
<comment type="caution">
    <text evidence="1">The sequence shown here is derived from an EMBL/GenBank/DDBJ whole genome shotgun (WGS) entry which is preliminary data.</text>
</comment>
<gene>
    <name evidence="1" type="ORF">PHJA_001700600</name>
</gene>
<name>A0A830CI80_9LAMI</name>
<dbReference type="PANTHER" id="PTHR22931:SF9">
    <property type="entry name" value="PYRUVATE, PHOSPHATE DIKINASE 1, CHLOROPLASTIC"/>
    <property type="match status" value="1"/>
</dbReference>
<dbReference type="EMBL" id="BMAC01000397">
    <property type="protein sequence ID" value="GFP95563.1"/>
    <property type="molecule type" value="Genomic_DNA"/>
</dbReference>
<dbReference type="GO" id="GO:0016301">
    <property type="term" value="F:kinase activity"/>
    <property type="evidence" value="ECO:0007669"/>
    <property type="project" value="UniProtKB-KW"/>
</dbReference>
<keyword evidence="1" id="KW-0670">Pyruvate</keyword>
<proteinExistence type="predicted"/>
<organism evidence="1 2">
    <name type="scientific">Phtheirospermum japonicum</name>
    <dbReference type="NCBI Taxonomy" id="374723"/>
    <lineage>
        <taxon>Eukaryota</taxon>
        <taxon>Viridiplantae</taxon>
        <taxon>Streptophyta</taxon>
        <taxon>Embryophyta</taxon>
        <taxon>Tracheophyta</taxon>
        <taxon>Spermatophyta</taxon>
        <taxon>Magnoliopsida</taxon>
        <taxon>eudicotyledons</taxon>
        <taxon>Gunneridae</taxon>
        <taxon>Pentapetalae</taxon>
        <taxon>asterids</taxon>
        <taxon>lamiids</taxon>
        <taxon>Lamiales</taxon>
        <taxon>Orobanchaceae</taxon>
        <taxon>Orobanchaceae incertae sedis</taxon>
        <taxon>Phtheirospermum</taxon>
    </lineage>
</organism>
<reference evidence="1" key="1">
    <citation type="submission" date="2020-07" db="EMBL/GenBank/DDBJ databases">
        <title>Ethylene signaling mediates host invasion by parasitic plants.</title>
        <authorList>
            <person name="Yoshida S."/>
        </authorList>
    </citation>
    <scope>NUCLEOTIDE SEQUENCE</scope>
    <source>
        <strain evidence="1">Okayama</strain>
    </source>
</reference>
<dbReference type="GO" id="GO:0050242">
    <property type="term" value="F:pyruvate, phosphate dikinase activity"/>
    <property type="evidence" value="ECO:0007669"/>
    <property type="project" value="InterPro"/>
</dbReference>
<accession>A0A830CI80</accession>